<accession>A0A0Q3WVK9</accession>
<evidence type="ECO:0000313" key="1">
    <source>
        <dbReference type="EMBL" id="KQL52421.1"/>
    </source>
</evidence>
<proteinExistence type="predicted"/>
<keyword evidence="2" id="KW-1185">Reference proteome</keyword>
<dbReference type="RefSeq" id="WP_055738103.1">
    <property type="nucleotide sequence ID" value="NZ_JAAIWL010000007.1"/>
</dbReference>
<dbReference type="Proteomes" id="UP000051888">
    <property type="component" value="Unassembled WGS sequence"/>
</dbReference>
<dbReference type="STRING" id="157838.AN964_01930"/>
<name>A0A0Q3WVK9_9BACI</name>
<evidence type="ECO:0000313" key="2">
    <source>
        <dbReference type="Proteomes" id="UP000051888"/>
    </source>
</evidence>
<sequence length="61" mass="7091">MEVNIKMRFGRCADSPYKLYEVDPHFIEGMSKGIVAFRINSSDQENIQVASLMKKNLQKRK</sequence>
<dbReference type="PATRIC" id="fig|157838.3.peg.428"/>
<reference evidence="1 2" key="1">
    <citation type="submission" date="2015-09" db="EMBL/GenBank/DDBJ databases">
        <title>Genome sequencing project for genomic taxonomy and phylogenomics of Bacillus-like bacteria.</title>
        <authorList>
            <person name="Liu B."/>
            <person name="Wang J."/>
            <person name="Zhu Y."/>
            <person name="Liu G."/>
            <person name="Chen Q."/>
            <person name="Chen Z."/>
            <person name="Lan J."/>
            <person name="Che J."/>
            <person name="Ge C."/>
            <person name="Shi H."/>
            <person name="Pan Z."/>
            <person name="Liu X."/>
        </authorList>
    </citation>
    <scope>NUCLEOTIDE SEQUENCE [LARGE SCALE GENOMIC DNA]</scope>
    <source>
        <strain evidence="1 2">LMG 18435</strain>
    </source>
</reference>
<comment type="caution">
    <text evidence="1">The sequence shown here is derived from an EMBL/GenBank/DDBJ whole genome shotgun (WGS) entry which is preliminary data.</text>
</comment>
<protein>
    <submittedName>
        <fullName evidence="1">Uncharacterized protein</fullName>
    </submittedName>
</protein>
<gene>
    <name evidence="1" type="ORF">AN964_01930</name>
</gene>
<dbReference type="AlphaFoldDB" id="A0A0Q3WVK9"/>
<organism evidence="1 2">
    <name type="scientific">Heyndrickxia shackletonii</name>
    <dbReference type="NCBI Taxonomy" id="157838"/>
    <lineage>
        <taxon>Bacteria</taxon>
        <taxon>Bacillati</taxon>
        <taxon>Bacillota</taxon>
        <taxon>Bacilli</taxon>
        <taxon>Bacillales</taxon>
        <taxon>Bacillaceae</taxon>
        <taxon>Heyndrickxia</taxon>
    </lineage>
</organism>
<dbReference type="EMBL" id="LJJC01000004">
    <property type="protein sequence ID" value="KQL52421.1"/>
    <property type="molecule type" value="Genomic_DNA"/>
</dbReference>